<dbReference type="EMBL" id="UGPN01000002">
    <property type="protein sequence ID" value="STY61396.1"/>
    <property type="molecule type" value="Genomic_DNA"/>
</dbReference>
<evidence type="ECO:0000313" key="1">
    <source>
        <dbReference type="EMBL" id="STY61396.1"/>
    </source>
</evidence>
<accession>A0A378N0U0</accession>
<organism evidence="1 2">
    <name type="scientific">Mannheimia haemolytica</name>
    <name type="common">Pasteurella haemolytica</name>
    <dbReference type="NCBI Taxonomy" id="75985"/>
    <lineage>
        <taxon>Bacteria</taxon>
        <taxon>Pseudomonadati</taxon>
        <taxon>Pseudomonadota</taxon>
        <taxon>Gammaproteobacteria</taxon>
        <taxon>Pasteurellales</taxon>
        <taxon>Pasteurellaceae</taxon>
        <taxon>Mannheimia</taxon>
    </lineage>
</organism>
<name>A0A378N0U0_MANHA</name>
<dbReference type="AlphaFoldDB" id="A0A378N0U0"/>
<gene>
    <name evidence="1" type="ORF">NCTC10638_02611</name>
</gene>
<sequence length="53" mass="5940">MGSDRNYRQFDQIQSFLTSASLFVGNSILADFLTKAQSLRTGFFIASKVGWSM</sequence>
<evidence type="ECO:0000313" key="2">
    <source>
        <dbReference type="Proteomes" id="UP000254802"/>
    </source>
</evidence>
<dbReference type="Proteomes" id="UP000254802">
    <property type="component" value="Unassembled WGS sequence"/>
</dbReference>
<reference evidence="1 2" key="1">
    <citation type="submission" date="2018-06" db="EMBL/GenBank/DDBJ databases">
        <authorList>
            <consortium name="Pathogen Informatics"/>
            <person name="Doyle S."/>
        </authorList>
    </citation>
    <scope>NUCLEOTIDE SEQUENCE [LARGE SCALE GENOMIC DNA]</scope>
    <source>
        <strain evidence="1 2">NCTC10638</strain>
    </source>
</reference>
<proteinExistence type="predicted"/>
<protein>
    <submittedName>
        <fullName evidence="1">Uncharacterized protein</fullName>
    </submittedName>
</protein>